<feature type="domain" description="Transposase for insertion sequence element IS21-like C-terminal" evidence="1">
    <location>
        <begin position="63"/>
        <end position="122"/>
    </location>
</feature>
<organism evidence="2">
    <name type="scientific">Candidatus Kentrum sp. LPFa</name>
    <dbReference type="NCBI Taxonomy" id="2126335"/>
    <lineage>
        <taxon>Bacteria</taxon>
        <taxon>Pseudomonadati</taxon>
        <taxon>Pseudomonadota</taxon>
        <taxon>Gammaproteobacteria</taxon>
        <taxon>Candidatus Kentrum</taxon>
    </lineage>
</organism>
<name>A0A450X6U1_9GAMM</name>
<dbReference type="Pfam" id="PF22483">
    <property type="entry name" value="Mu-transpos_C_2"/>
    <property type="match status" value="1"/>
</dbReference>
<accession>A0A450X6U1</accession>
<proteinExistence type="predicted"/>
<dbReference type="PANTHER" id="PTHR35004">
    <property type="entry name" value="TRANSPOSASE RV3428C-RELATED"/>
    <property type="match status" value="1"/>
</dbReference>
<reference evidence="2" key="1">
    <citation type="submission" date="2019-02" db="EMBL/GenBank/DDBJ databases">
        <authorList>
            <person name="Gruber-Vodicka R. H."/>
            <person name="Seah K. B. B."/>
        </authorList>
    </citation>
    <scope>NUCLEOTIDE SEQUENCE</scope>
    <source>
        <strain evidence="2">BECK_S312</strain>
    </source>
</reference>
<evidence type="ECO:0000313" key="2">
    <source>
        <dbReference type="EMBL" id="VFK24983.1"/>
    </source>
</evidence>
<dbReference type="PANTHER" id="PTHR35004:SF8">
    <property type="entry name" value="TRANSPOSASE RV3428C-RELATED"/>
    <property type="match status" value="1"/>
</dbReference>
<dbReference type="EMBL" id="CAADFM010000446">
    <property type="protein sequence ID" value="VFK24983.1"/>
    <property type="molecule type" value="Genomic_DNA"/>
</dbReference>
<protein>
    <recommendedName>
        <fullName evidence="1">Transposase for insertion sequence element IS21-like C-terminal domain-containing protein</fullName>
    </recommendedName>
</protein>
<sequence>MAVQVVERWILARLRHRRFFSLVELNTAIRQLRGQMNDRPLQRHKVSRRELFETLDKPVLRPLPPTPYEYAQWKKAKVGIDYHIEFDGRLYSVPHNLVGQAVELRISATVISVLHKGKQVSRPASINAKAPGASTPFTSLHSLTCLLGFRLEVIVHFRAADYALLGRACRCRGSLTVGSIARLAGFFSPQHKPGWIDVSDTHVGARSSPQRATH</sequence>
<dbReference type="AlphaFoldDB" id="A0A450X6U1"/>
<evidence type="ECO:0000259" key="1">
    <source>
        <dbReference type="Pfam" id="PF22483"/>
    </source>
</evidence>
<gene>
    <name evidence="2" type="ORF">BECKLPF1236A_GA0070988_104463</name>
</gene>
<dbReference type="InterPro" id="IPR054353">
    <property type="entry name" value="IstA-like_C"/>
</dbReference>